<gene>
    <name evidence="5" type="ORF">SAMN04244570_3566</name>
</gene>
<keyword evidence="3" id="KW-0378">Hydrolase</keyword>
<dbReference type="Pfam" id="PF04586">
    <property type="entry name" value="Peptidase_S78"/>
    <property type="match status" value="1"/>
</dbReference>
<evidence type="ECO:0000313" key="5">
    <source>
        <dbReference type="EMBL" id="SKB05129.1"/>
    </source>
</evidence>
<accession>A0A1T4YTK7</accession>
<evidence type="ECO:0000256" key="1">
    <source>
        <dbReference type="ARBA" id="ARBA00022612"/>
    </source>
</evidence>
<reference evidence="6" key="1">
    <citation type="submission" date="2017-02" db="EMBL/GenBank/DDBJ databases">
        <authorList>
            <person name="Varghese N."/>
            <person name="Submissions S."/>
        </authorList>
    </citation>
    <scope>NUCLEOTIDE SEQUENCE [LARGE SCALE GENOMIC DNA]</scope>
    <source>
        <strain evidence="6">DSM 23966</strain>
    </source>
</reference>
<evidence type="ECO:0000256" key="2">
    <source>
        <dbReference type="ARBA" id="ARBA00022670"/>
    </source>
</evidence>
<dbReference type="RefSeq" id="WP_139366032.1">
    <property type="nucleotide sequence ID" value="NZ_FUYJ01000009.1"/>
</dbReference>
<evidence type="ECO:0000259" key="4">
    <source>
        <dbReference type="Pfam" id="PF04586"/>
    </source>
</evidence>
<dbReference type="InterPro" id="IPR054613">
    <property type="entry name" value="Peptidase_S78_dom"/>
</dbReference>
<dbReference type="EMBL" id="FUYJ01000009">
    <property type="protein sequence ID" value="SKB05129.1"/>
    <property type="molecule type" value="Genomic_DNA"/>
</dbReference>
<name>A0A1T4YTK7_9BACL</name>
<feature type="domain" description="Prohead serine protease" evidence="4">
    <location>
        <begin position="12"/>
        <end position="165"/>
    </location>
</feature>
<dbReference type="Proteomes" id="UP000190042">
    <property type="component" value="Unassembled WGS sequence"/>
</dbReference>
<dbReference type="InterPro" id="IPR006433">
    <property type="entry name" value="Prohead_protease"/>
</dbReference>
<keyword evidence="2" id="KW-0645">Protease</keyword>
<evidence type="ECO:0000313" key="6">
    <source>
        <dbReference type="Proteomes" id="UP000190042"/>
    </source>
</evidence>
<keyword evidence="6" id="KW-1185">Reference proteome</keyword>
<evidence type="ECO:0000256" key="3">
    <source>
        <dbReference type="ARBA" id="ARBA00022801"/>
    </source>
</evidence>
<proteinExistence type="predicted"/>
<dbReference type="GO" id="GO:0006508">
    <property type="term" value="P:proteolysis"/>
    <property type="evidence" value="ECO:0007669"/>
    <property type="project" value="UniProtKB-KW"/>
</dbReference>
<dbReference type="AlphaFoldDB" id="A0A1T4YTK7"/>
<protein>
    <recommendedName>
        <fullName evidence="4">Prohead serine protease domain-containing protein</fullName>
    </recommendedName>
</protein>
<dbReference type="NCBIfam" id="TIGR01543">
    <property type="entry name" value="proheadase_HK97"/>
    <property type="match status" value="1"/>
</dbReference>
<dbReference type="GO" id="GO:0008233">
    <property type="term" value="F:peptidase activity"/>
    <property type="evidence" value="ECO:0007669"/>
    <property type="project" value="UniProtKB-KW"/>
</dbReference>
<keyword evidence="1" id="KW-1188">Viral release from host cell</keyword>
<sequence length="216" mass="24517">MKIERRNYPITDMEVRSEEGKPTTLRGYAAVFDQLSVPLYGFREKIQKGAFAESLSKNNIKALWNHNSDFPLGSTNGSTLRLEEDERGLLFELDLPDNSWGRDAGVAIQRKDVDGVSFGFSVKKDSWDNTNPEQSIRTLVDVELIEISPTPFPAYPSTNVSARSVTEAIQDVDFKEILRSAIKDVMQEERQAPPNEPTPSYSIDILMRRLELEENY</sequence>
<organism evidence="5 6">
    <name type="scientific">Sporosarcina newyorkensis</name>
    <dbReference type="NCBI Taxonomy" id="759851"/>
    <lineage>
        <taxon>Bacteria</taxon>
        <taxon>Bacillati</taxon>
        <taxon>Bacillota</taxon>
        <taxon>Bacilli</taxon>
        <taxon>Bacillales</taxon>
        <taxon>Caryophanaceae</taxon>
        <taxon>Sporosarcina</taxon>
    </lineage>
</organism>